<comment type="caution">
    <text evidence="2">The sequence shown here is derived from an EMBL/GenBank/DDBJ whole genome shotgun (WGS) entry which is preliminary data.</text>
</comment>
<evidence type="ECO:0000313" key="3">
    <source>
        <dbReference type="Proteomes" id="UP000661112"/>
    </source>
</evidence>
<evidence type="ECO:0000313" key="2">
    <source>
        <dbReference type="EMBL" id="MBD2501513.1"/>
    </source>
</evidence>
<accession>A0ABR8D303</accession>
<dbReference type="PANTHER" id="PTHR43685">
    <property type="entry name" value="GLYCOSYLTRANSFERASE"/>
    <property type="match status" value="1"/>
</dbReference>
<dbReference type="RefSeq" id="WP_190472473.1">
    <property type="nucleotide sequence ID" value="NZ_JACJSG010000015.1"/>
</dbReference>
<dbReference type="Gene3D" id="3.90.550.10">
    <property type="entry name" value="Spore Coat Polysaccharide Biosynthesis Protein SpsA, Chain A"/>
    <property type="match status" value="1"/>
</dbReference>
<proteinExistence type="predicted"/>
<dbReference type="InterPro" id="IPR001173">
    <property type="entry name" value="Glyco_trans_2-like"/>
</dbReference>
<name>A0ABR8D303_9NOST</name>
<reference evidence="2 3" key="1">
    <citation type="journal article" date="2020" name="ISME J.">
        <title>Comparative genomics reveals insights into cyanobacterial evolution and habitat adaptation.</title>
        <authorList>
            <person name="Chen M.Y."/>
            <person name="Teng W.K."/>
            <person name="Zhao L."/>
            <person name="Hu C.X."/>
            <person name="Zhou Y.K."/>
            <person name="Han B.P."/>
            <person name="Song L.R."/>
            <person name="Shu W.S."/>
        </authorList>
    </citation>
    <scope>NUCLEOTIDE SEQUENCE [LARGE SCALE GENOMIC DNA]</scope>
    <source>
        <strain evidence="2 3">FACHB-119</strain>
    </source>
</reference>
<dbReference type="InterPro" id="IPR050834">
    <property type="entry name" value="Glycosyltransf_2"/>
</dbReference>
<dbReference type="EMBL" id="JACJSG010000015">
    <property type="protein sequence ID" value="MBD2501513.1"/>
    <property type="molecule type" value="Genomic_DNA"/>
</dbReference>
<dbReference type="InterPro" id="IPR029044">
    <property type="entry name" value="Nucleotide-diphossugar_trans"/>
</dbReference>
<keyword evidence="3" id="KW-1185">Reference proteome</keyword>
<dbReference type="Proteomes" id="UP000661112">
    <property type="component" value="Unassembled WGS sequence"/>
</dbReference>
<evidence type="ECO:0000259" key="1">
    <source>
        <dbReference type="Pfam" id="PF00535"/>
    </source>
</evidence>
<sequence>MSHPSLALCIPAYNAAAYLPRLLQSALAQTIPFDEILVYDDCSTDDTGKIAVEFGAKVIRGEINRGCSHGKNALAEQTTCEWIHFHDADDALYPNFVEQAYKWMVLDNAPDVVLFNYEWRHDDTGELISIRYFDDAELRRDAIAYAIREQINPFCGLYRRSAYLQAGGYDTDPLVLYNEDVAFHCRLAIAGLKFAAEPTITIINYYRPNSMSSANQIKCAKAQYHVMRKVAASLSGRYAQEIAQRLWAIAGVSAAYLDWENADNCLHLATAVYSKSPNNLSVIFRFICNYNPYFAIRLREWLIRLLKPQLRQQTTT</sequence>
<feature type="domain" description="Glycosyltransferase 2-like" evidence="1">
    <location>
        <begin position="9"/>
        <end position="161"/>
    </location>
</feature>
<dbReference type="PANTHER" id="PTHR43685:SF2">
    <property type="entry name" value="GLYCOSYLTRANSFERASE 2-LIKE DOMAIN-CONTAINING PROTEIN"/>
    <property type="match status" value="1"/>
</dbReference>
<dbReference type="CDD" id="cd00761">
    <property type="entry name" value="Glyco_tranf_GTA_type"/>
    <property type="match status" value="1"/>
</dbReference>
<dbReference type="SUPFAM" id="SSF53448">
    <property type="entry name" value="Nucleotide-diphospho-sugar transferases"/>
    <property type="match status" value="1"/>
</dbReference>
<protein>
    <submittedName>
        <fullName evidence="2">Glycosyltransferase family 2 protein</fullName>
    </submittedName>
</protein>
<dbReference type="Pfam" id="PF00535">
    <property type="entry name" value="Glycos_transf_2"/>
    <property type="match status" value="1"/>
</dbReference>
<gene>
    <name evidence="2" type="ORF">H6G83_13030</name>
</gene>
<organism evidence="2 3">
    <name type="scientific">Anabaena azotica FACHB-119</name>
    <dbReference type="NCBI Taxonomy" id="947527"/>
    <lineage>
        <taxon>Bacteria</taxon>
        <taxon>Bacillati</taxon>
        <taxon>Cyanobacteriota</taxon>
        <taxon>Cyanophyceae</taxon>
        <taxon>Nostocales</taxon>
        <taxon>Nostocaceae</taxon>
        <taxon>Anabaena</taxon>
        <taxon>Anabaena azotica</taxon>
    </lineage>
</organism>